<name>A0A3D8GPT4_9BACI</name>
<dbReference type="Gene3D" id="3.10.350.10">
    <property type="entry name" value="LysM domain"/>
    <property type="match status" value="1"/>
</dbReference>
<reference evidence="3 4" key="1">
    <citation type="submission" date="2018-07" db="EMBL/GenBank/DDBJ databases">
        <title>Bacillus sp. YLB-04 draft genome sequence.</title>
        <authorList>
            <person name="Yu L."/>
            <person name="Tang X."/>
        </authorList>
    </citation>
    <scope>NUCLEOTIDE SEQUENCE [LARGE SCALE GENOMIC DNA]</scope>
    <source>
        <strain evidence="3 4">YLB-04</strain>
    </source>
</reference>
<evidence type="ECO:0000256" key="1">
    <source>
        <dbReference type="SAM" id="MobiDB-lite"/>
    </source>
</evidence>
<dbReference type="Pfam" id="PF20918">
    <property type="entry name" value="SPOCS_spoVID-N"/>
    <property type="match status" value="1"/>
</dbReference>
<dbReference type="PANTHER" id="PTHR33734:SF36">
    <property type="entry name" value="STAGE VI SPORULATION PROTEIN D"/>
    <property type="match status" value="1"/>
</dbReference>
<evidence type="ECO:0000313" key="4">
    <source>
        <dbReference type="Proteomes" id="UP000257144"/>
    </source>
</evidence>
<accession>A0A3D8GPT4</accession>
<dbReference type="PROSITE" id="PS51782">
    <property type="entry name" value="LYSM"/>
    <property type="match status" value="1"/>
</dbReference>
<comment type="caution">
    <text evidence="3">The sequence shown here is derived from an EMBL/GenBank/DDBJ whole genome shotgun (WGS) entry which is preliminary data.</text>
</comment>
<keyword evidence="4" id="KW-1185">Reference proteome</keyword>
<evidence type="ECO:0000259" key="2">
    <source>
        <dbReference type="PROSITE" id="PS51782"/>
    </source>
</evidence>
<dbReference type="AlphaFoldDB" id="A0A3D8GPT4"/>
<gene>
    <name evidence="3" type="primary">spoVID</name>
    <name evidence="3" type="ORF">DRW41_14830</name>
</gene>
<dbReference type="Pfam" id="PF01476">
    <property type="entry name" value="LysM"/>
    <property type="match status" value="1"/>
</dbReference>
<dbReference type="InterPro" id="IPR018392">
    <property type="entry name" value="LysM"/>
</dbReference>
<dbReference type="GO" id="GO:0008932">
    <property type="term" value="F:lytic endotransglycosylase activity"/>
    <property type="evidence" value="ECO:0007669"/>
    <property type="project" value="TreeGrafter"/>
</dbReference>
<dbReference type="InterPro" id="IPR048862">
    <property type="entry name" value="SPOCS_spoVID_N"/>
</dbReference>
<dbReference type="InterPro" id="IPR036779">
    <property type="entry name" value="LysM_dom_sf"/>
</dbReference>
<feature type="domain" description="LysM" evidence="2">
    <location>
        <begin position="324"/>
        <end position="368"/>
    </location>
</feature>
<dbReference type="EMBL" id="QNQT01000006">
    <property type="protein sequence ID" value="RDU36292.1"/>
    <property type="molecule type" value="Genomic_DNA"/>
</dbReference>
<dbReference type="NCBIfam" id="TIGR02907">
    <property type="entry name" value="spore_VI_D"/>
    <property type="match status" value="1"/>
</dbReference>
<dbReference type="Proteomes" id="UP000257144">
    <property type="component" value="Unassembled WGS sequence"/>
</dbReference>
<protein>
    <submittedName>
        <fullName evidence="3">Stage VI sporulation protein D</fullName>
    </submittedName>
</protein>
<dbReference type="SUPFAM" id="SSF54106">
    <property type="entry name" value="LysM domain"/>
    <property type="match status" value="1"/>
</dbReference>
<dbReference type="OrthoDB" id="2966368at2"/>
<organism evidence="3 4">
    <name type="scientific">Neobacillus piezotolerans</name>
    <dbReference type="NCBI Taxonomy" id="2259171"/>
    <lineage>
        <taxon>Bacteria</taxon>
        <taxon>Bacillati</taxon>
        <taxon>Bacillota</taxon>
        <taxon>Bacilli</taxon>
        <taxon>Bacillales</taxon>
        <taxon>Bacillaceae</taxon>
        <taxon>Neobacillus</taxon>
    </lineage>
</organism>
<dbReference type="RefSeq" id="WP_115452779.1">
    <property type="nucleotide sequence ID" value="NZ_QNQT01000006.1"/>
</dbReference>
<feature type="compositionally biased region" description="Acidic residues" evidence="1">
    <location>
        <begin position="277"/>
        <end position="286"/>
    </location>
</feature>
<proteinExistence type="predicted"/>
<dbReference type="CDD" id="cd00118">
    <property type="entry name" value="LysM"/>
    <property type="match status" value="1"/>
</dbReference>
<feature type="region of interest" description="Disordered" evidence="1">
    <location>
        <begin position="253"/>
        <end position="302"/>
    </location>
</feature>
<sequence>MKGGVALSQEKQSSLRFSLEESLWFRKGQEVDELVSISLSPDITIQENDQYVNIRGALDLSGEYVCQSGGLEDSEGAPGLRYVQSVGQREEGICEFAHRFPVDITIPVNRIASIYDIDVIVDSFDYSFTERSCMKLTADLIISGIYDGQSPEVEEEARDEPEEIVLTDRVFESVQDAEEEEEEEGYAGYIAEIPEEELIFEAEARRIPEEDPADNPAAFSAFPFQSYWNQFHGVLPFNPARSEDLQSDMNAMPVSQQWQEQEYEAQETAAEHHMEAEAENAAEEAESSSSVPQKQKKKKSKKKSMSLTEFFARKDEGDEQARMKVCIVQKGDTLDRISDRYSVSIQNLLRYNRLDLNQDVYEGQVLYIPAAIVKK</sequence>
<dbReference type="SMART" id="SM00257">
    <property type="entry name" value="LysM"/>
    <property type="match status" value="1"/>
</dbReference>
<dbReference type="PANTHER" id="PTHR33734">
    <property type="entry name" value="LYSM DOMAIN-CONTAINING GPI-ANCHORED PROTEIN 2"/>
    <property type="match status" value="1"/>
</dbReference>
<dbReference type="InterPro" id="IPR014256">
    <property type="entry name" value="Spore_VI_D"/>
</dbReference>
<evidence type="ECO:0000313" key="3">
    <source>
        <dbReference type="EMBL" id="RDU36292.1"/>
    </source>
</evidence>